<dbReference type="InterPro" id="IPR021109">
    <property type="entry name" value="Peptidase_aspartic_dom_sf"/>
</dbReference>
<dbReference type="InterPro" id="IPR001461">
    <property type="entry name" value="Aspartic_peptidase_A1"/>
</dbReference>
<feature type="transmembrane region" description="Helical" evidence="3">
    <location>
        <begin position="467"/>
        <end position="486"/>
    </location>
</feature>
<feature type="chain" id="PRO_5040214129" description="Peptidase A1 domain-containing protein" evidence="4">
    <location>
        <begin position="17"/>
        <end position="487"/>
    </location>
</feature>
<evidence type="ECO:0000313" key="7">
    <source>
        <dbReference type="Proteomes" id="UP000769528"/>
    </source>
</evidence>
<dbReference type="PANTHER" id="PTHR47966">
    <property type="entry name" value="BETA-SITE APP-CLEAVING ENZYME, ISOFORM A-RELATED"/>
    <property type="match status" value="1"/>
</dbReference>
<dbReference type="OrthoDB" id="771136at2759"/>
<dbReference type="GO" id="GO:0004190">
    <property type="term" value="F:aspartic-type endopeptidase activity"/>
    <property type="evidence" value="ECO:0007669"/>
    <property type="project" value="InterPro"/>
</dbReference>
<dbReference type="AlphaFoldDB" id="A0A9P8PK84"/>
<comment type="similarity">
    <text evidence="1">Belongs to the peptidase A1 family.</text>
</comment>
<evidence type="ECO:0000256" key="3">
    <source>
        <dbReference type="SAM" id="Phobius"/>
    </source>
</evidence>
<feature type="domain" description="Peptidase A1" evidence="5">
    <location>
        <begin position="37"/>
        <end position="409"/>
    </location>
</feature>
<name>A0A9P8PK84_9ASCO</name>
<keyword evidence="3" id="KW-0812">Transmembrane</keyword>
<proteinExistence type="inferred from homology"/>
<feature type="active site" evidence="2">
    <location>
        <position position="55"/>
    </location>
</feature>
<dbReference type="InterPro" id="IPR033121">
    <property type="entry name" value="PEPTIDASE_A1"/>
</dbReference>
<dbReference type="Proteomes" id="UP000769528">
    <property type="component" value="Unassembled WGS sequence"/>
</dbReference>
<dbReference type="PROSITE" id="PS51767">
    <property type="entry name" value="PEPTIDASE_A1"/>
    <property type="match status" value="1"/>
</dbReference>
<sequence>MLFSILLQTTLTLAYAALETRDWNSQGFPLRNHGYFYTITVGLGDPQQEVELLLDTGSYQTWFPSTSNPHCSELRNERAISNLNSLNCETYGTYNETLSRTFNSTKEKFTTDYLDGTYVEGIVVHEDFRFLGSVSEDGTSNELELVGFEAGLGKNTNSSTGVLGLSLSSFKKSDENGVIYKRQSVIDQLKRNGQIDRRVFSIWLNKQDSSQGSILFGAVDNAKFTPPLKKVKMISGNYKDEKNYPAQNFETMITKVFVKTPERNQSHGYDLFNEIEDYQGSYISAIFDTGSYHTYFPADIYNKFLNRIGQYLHIQNDETLIECLTPDSDETFTIGIKFGTIVLEIPIRYLIEYADSSSFYVRHNNINYCKLNVRALDFGGIYNKIILGQGVLRSLYLVFDLDKYEISFAPSIFTSKSKIVDITSQNDIVGAKDGALDHKLLPDVYDPDTEFIQNTRENQFLKPLTSGFIKVGANWPLVVFVLIILYL</sequence>
<feature type="active site" evidence="2">
    <location>
        <position position="288"/>
    </location>
</feature>
<dbReference type="EMBL" id="JAEUBF010000948">
    <property type="protein sequence ID" value="KAH3673688.1"/>
    <property type="molecule type" value="Genomic_DNA"/>
</dbReference>
<dbReference type="Gene3D" id="2.40.70.10">
    <property type="entry name" value="Acid Proteases"/>
    <property type="match status" value="2"/>
</dbReference>
<keyword evidence="7" id="KW-1185">Reference proteome</keyword>
<reference evidence="6" key="1">
    <citation type="journal article" date="2021" name="Open Biol.">
        <title>Shared evolutionary footprints suggest mitochondrial oxidative damage underlies multiple complex I losses in fungi.</title>
        <authorList>
            <person name="Schikora-Tamarit M.A."/>
            <person name="Marcet-Houben M."/>
            <person name="Nosek J."/>
            <person name="Gabaldon T."/>
        </authorList>
    </citation>
    <scope>NUCLEOTIDE SEQUENCE</scope>
    <source>
        <strain evidence="6">CBS6341</strain>
    </source>
</reference>
<evidence type="ECO:0000259" key="5">
    <source>
        <dbReference type="PROSITE" id="PS51767"/>
    </source>
</evidence>
<protein>
    <recommendedName>
        <fullName evidence="5">Peptidase A1 domain-containing protein</fullName>
    </recommendedName>
</protein>
<evidence type="ECO:0000256" key="1">
    <source>
        <dbReference type="ARBA" id="ARBA00007447"/>
    </source>
</evidence>
<evidence type="ECO:0000256" key="4">
    <source>
        <dbReference type="SAM" id="SignalP"/>
    </source>
</evidence>
<dbReference type="PRINTS" id="PR00792">
    <property type="entry name" value="PEPSIN"/>
</dbReference>
<feature type="signal peptide" evidence="4">
    <location>
        <begin position="1"/>
        <end position="16"/>
    </location>
</feature>
<evidence type="ECO:0000256" key="2">
    <source>
        <dbReference type="PIRSR" id="PIRSR601461-1"/>
    </source>
</evidence>
<dbReference type="Pfam" id="PF00026">
    <property type="entry name" value="Asp"/>
    <property type="match status" value="1"/>
</dbReference>
<reference evidence="6" key="2">
    <citation type="submission" date="2021-01" db="EMBL/GenBank/DDBJ databases">
        <authorList>
            <person name="Schikora-Tamarit M.A."/>
        </authorList>
    </citation>
    <scope>NUCLEOTIDE SEQUENCE</scope>
    <source>
        <strain evidence="6">CBS6341</strain>
    </source>
</reference>
<dbReference type="PANTHER" id="PTHR47966:SF51">
    <property type="entry name" value="BETA-SITE APP-CLEAVING ENZYME, ISOFORM A-RELATED"/>
    <property type="match status" value="1"/>
</dbReference>
<organism evidence="6 7">
    <name type="scientific">Wickerhamomyces mucosus</name>
    <dbReference type="NCBI Taxonomy" id="1378264"/>
    <lineage>
        <taxon>Eukaryota</taxon>
        <taxon>Fungi</taxon>
        <taxon>Dikarya</taxon>
        <taxon>Ascomycota</taxon>
        <taxon>Saccharomycotina</taxon>
        <taxon>Saccharomycetes</taxon>
        <taxon>Phaffomycetales</taxon>
        <taxon>Wickerhamomycetaceae</taxon>
        <taxon>Wickerhamomyces</taxon>
    </lineage>
</organism>
<comment type="caution">
    <text evidence="6">The sequence shown here is derived from an EMBL/GenBank/DDBJ whole genome shotgun (WGS) entry which is preliminary data.</text>
</comment>
<keyword evidence="3" id="KW-1133">Transmembrane helix</keyword>
<keyword evidence="4" id="KW-0732">Signal</keyword>
<keyword evidence="3" id="KW-0472">Membrane</keyword>
<gene>
    <name evidence="6" type="ORF">WICMUC_003504</name>
</gene>
<accession>A0A9P8PK84</accession>
<dbReference type="SUPFAM" id="SSF50630">
    <property type="entry name" value="Acid proteases"/>
    <property type="match status" value="1"/>
</dbReference>
<dbReference type="GO" id="GO:0006508">
    <property type="term" value="P:proteolysis"/>
    <property type="evidence" value="ECO:0007669"/>
    <property type="project" value="InterPro"/>
</dbReference>
<evidence type="ECO:0000313" key="6">
    <source>
        <dbReference type="EMBL" id="KAH3673688.1"/>
    </source>
</evidence>